<proteinExistence type="predicted"/>
<dbReference type="Proteomes" id="UP001167796">
    <property type="component" value="Unassembled WGS sequence"/>
</dbReference>
<sequence length="223" mass="23892">MRFLFTIQYLVSGLVFAMGLLTGCQRAGYSFQARPAAVVSANANVSVDTTVARRDFQAVGTAAIRPLAWAAAEPLRAGRRRVHPAAWRPATADTAAKKHHLLALASRRSEKTAPVLAALDDPKPYHKGVAFALAVVLGLLGAHQFYLGRNDDAWHYLLFTLVCVALCLVAIPLANAAFISSALGGFAVALFLLVAGFAGLGYAYLHVLVDAVRILQGKLKRRE</sequence>
<dbReference type="PROSITE" id="PS51257">
    <property type="entry name" value="PROKAR_LIPOPROTEIN"/>
    <property type="match status" value="1"/>
</dbReference>
<comment type="subcellular location">
    <subcellularLocation>
        <location evidence="1">Membrane</location>
        <topology evidence="1">Multi-pass membrane protein</topology>
    </subcellularLocation>
</comment>
<comment type="caution">
    <text evidence="7">The sequence shown here is derived from an EMBL/GenBank/DDBJ whole genome shotgun (WGS) entry which is preliminary data.</text>
</comment>
<dbReference type="RefSeq" id="WP_305011546.1">
    <property type="nucleotide sequence ID" value="NZ_JAUQSX010000005.1"/>
</dbReference>
<reference evidence="7" key="1">
    <citation type="submission" date="2023-07" db="EMBL/GenBank/DDBJ databases">
        <authorList>
            <person name="Kim M.K."/>
        </authorList>
    </citation>
    <scope>NUCLEOTIDE SEQUENCE</scope>
    <source>
        <strain evidence="7">M29</strain>
    </source>
</reference>
<gene>
    <name evidence="7" type="ORF">Q5H92_10870</name>
</gene>
<keyword evidence="4 5" id="KW-0472">Membrane</keyword>
<organism evidence="7 8">
    <name type="scientific">Hymenobacter mellowenesis</name>
    <dbReference type="NCBI Taxonomy" id="3063995"/>
    <lineage>
        <taxon>Bacteria</taxon>
        <taxon>Pseudomonadati</taxon>
        <taxon>Bacteroidota</taxon>
        <taxon>Cytophagia</taxon>
        <taxon>Cytophagales</taxon>
        <taxon>Hymenobacteraceae</taxon>
        <taxon>Hymenobacter</taxon>
    </lineage>
</organism>
<keyword evidence="8" id="KW-1185">Reference proteome</keyword>
<evidence type="ECO:0000256" key="2">
    <source>
        <dbReference type="ARBA" id="ARBA00022692"/>
    </source>
</evidence>
<protein>
    <submittedName>
        <fullName evidence="7">NINE protein</fullName>
    </submittedName>
</protein>
<evidence type="ECO:0000256" key="4">
    <source>
        <dbReference type="ARBA" id="ARBA00023136"/>
    </source>
</evidence>
<evidence type="ECO:0000256" key="3">
    <source>
        <dbReference type="ARBA" id="ARBA00022989"/>
    </source>
</evidence>
<dbReference type="EMBL" id="JAUQSX010000005">
    <property type="protein sequence ID" value="MDO7846860.1"/>
    <property type="molecule type" value="Genomic_DNA"/>
</dbReference>
<feature type="transmembrane region" description="Helical" evidence="5">
    <location>
        <begin position="153"/>
        <end position="174"/>
    </location>
</feature>
<accession>A0ABT9ACG2</accession>
<name>A0ABT9ACG2_9BACT</name>
<evidence type="ECO:0000256" key="5">
    <source>
        <dbReference type="SAM" id="Phobius"/>
    </source>
</evidence>
<evidence type="ECO:0000313" key="8">
    <source>
        <dbReference type="Proteomes" id="UP001167796"/>
    </source>
</evidence>
<evidence type="ECO:0000256" key="1">
    <source>
        <dbReference type="ARBA" id="ARBA00004141"/>
    </source>
</evidence>
<feature type="transmembrane region" description="Helical" evidence="5">
    <location>
        <begin position="186"/>
        <end position="205"/>
    </location>
</feature>
<keyword evidence="2 5" id="KW-0812">Transmembrane</keyword>
<dbReference type="Pfam" id="PF05154">
    <property type="entry name" value="TM2"/>
    <property type="match status" value="1"/>
</dbReference>
<evidence type="ECO:0000259" key="6">
    <source>
        <dbReference type="Pfam" id="PF05154"/>
    </source>
</evidence>
<feature type="domain" description="TM2" evidence="6">
    <location>
        <begin position="125"/>
        <end position="164"/>
    </location>
</feature>
<evidence type="ECO:0000313" key="7">
    <source>
        <dbReference type="EMBL" id="MDO7846860.1"/>
    </source>
</evidence>
<feature type="transmembrane region" description="Helical" evidence="5">
    <location>
        <begin position="129"/>
        <end position="147"/>
    </location>
</feature>
<dbReference type="InterPro" id="IPR007829">
    <property type="entry name" value="TM2"/>
</dbReference>
<feature type="transmembrane region" description="Helical" evidence="5">
    <location>
        <begin position="6"/>
        <end position="24"/>
    </location>
</feature>
<keyword evidence="3 5" id="KW-1133">Transmembrane helix</keyword>